<keyword evidence="2 5" id="KW-0645">Protease</keyword>
<dbReference type="GO" id="GO:0004252">
    <property type="term" value="F:serine-type endopeptidase activity"/>
    <property type="evidence" value="ECO:0007669"/>
    <property type="project" value="UniProtKB-UniRule"/>
</dbReference>
<feature type="active site" description="Charge relay system" evidence="5">
    <location>
        <position position="215"/>
    </location>
</feature>
<evidence type="ECO:0000256" key="3">
    <source>
        <dbReference type="ARBA" id="ARBA00022801"/>
    </source>
</evidence>
<reference evidence="8" key="2">
    <citation type="submission" date="2021-08" db="EMBL/GenBank/DDBJ databases">
        <authorList>
            <person name="Tani A."/>
            <person name="Ola A."/>
            <person name="Ogura Y."/>
            <person name="Katsura K."/>
            <person name="Hayashi T."/>
        </authorList>
    </citation>
    <scope>NUCLEOTIDE SEQUENCE</scope>
    <source>
        <strain evidence="8">JCM 32048</strain>
    </source>
</reference>
<evidence type="ECO:0000256" key="1">
    <source>
        <dbReference type="ARBA" id="ARBA00011073"/>
    </source>
</evidence>
<dbReference type="PROSITE" id="PS00138">
    <property type="entry name" value="SUBTILASE_SER"/>
    <property type="match status" value="1"/>
</dbReference>
<dbReference type="InterPro" id="IPR015500">
    <property type="entry name" value="Peptidase_S8_subtilisin-rel"/>
</dbReference>
<evidence type="ECO:0000256" key="6">
    <source>
        <dbReference type="RuleBase" id="RU003355"/>
    </source>
</evidence>
<dbReference type="InterPro" id="IPR023828">
    <property type="entry name" value="Peptidase_S8_Ser-AS"/>
</dbReference>
<evidence type="ECO:0000259" key="7">
    <source>
        <dbReference type="Pfam" id="PF00082"/>
    </source>
</evidence>
<keyword evidence="3 5" id="KW-0378">Hydrolase</keyword>
<feature type="domain" description="Peptidase S8/S53" evidence="7">
    <location>
        <begin position="174"/>
        <end position="430"/>
    </location>
</feature>
<keyword evidence="9" id="KW-1185">Reference proteome</keyword>
<keyword evidence="4 5" id="KW-0720">Serine protease</keyword>
<sequence length="442" mass="46231">MISKKFFPEPPRPQATGRYIVKFAPEIEAAQAQALIADRTGIRALDVREVGNASLPAPSPNAPEGGIVIDRFKVAIIQPQQDAGARVASLQAEGGVIVRPEFYLFAISELERRYAAWVREGLSILANGYPGAVTSPAVVAAASMPAATVAVYADNDRFTWGLQAIGADLTPYGGKGIRVAVLDTGLDFDHPDFNGRRIVSRSFVPDGSVQDVQGHGTHTAGTLAGPAASRIGRRYGVAPDVDLYIGKVLDDRGAGTEGDIIRGMNWAIEEKCAVISMSLGRPTRPDEPHDPLYEEAGLAALDEDCLIVAAAGNESGRDYGYIAPIGAPANSPSIMAVGAVDPKLKVAPFSCGAVNEDGTTLDIAGPGVSVYSSFPRPRLSRVLQGTSMACPHVAGVAALLACMDPSLRGRRLWEALTAAARETGSARDHGSGLVQCPQGAGV</sequence>
<accession>A0AA37HC49</accession>
<gene>
    <name evidence="8" type="ORF">MPEAHAMD_3238</name>
</gene>
<feature type="active site" description="Charge relay system" evidence="5">
    <location>
        <position position="183"/>
    </location>
</feature>
<dbReference type="InterPro" id="IPR000209">
    <property type="entry name" value="Peptidase_S8/S53_dom"/>
</dbReference>
<dbReference type="PANTHER" id="PTHR43806">
    <property type="entry name" value="PEPTIDASE S8"/>
    <property type="match status" value="1"/>
</dbReference>
<dbReference type="PRINTS" id="PR00723">
    <property type="entry name" value="SUBTILISIN"/>
</dbReference>
<evidence type="ECO:0000256" key="4">
    <source>
        <dbReference type="ARBA" id="ARBA00022825"/>
    </source>
</evidence>
<comment type="caution">
    <text evidence="8">The sequence shown here is derived from an EMBL/GenBank/DDBJ whole genome shotgun (WGS) entry which is preliminary data.</text>
</comment>
<name>A0AA37HC49_9HYPH</name>
<evidence type="ECO:0000313" key="9">
    <source>
        <dbReference type="Proteomes" id="UP001055286"/>
    </source>
</evidence>
<dbReference type="AlphaFoldDB" id="A0AA37HC49"/>
<dbReference type="EMBL" id="BPQJ01000014">
    <property type="protein sequence ID" value="GJD63077.1"/>
    <property type="molecule type" value="Genomic_DNA"/>
</dbReference>
<dbReference type="Gene3D" id="3.40.50.200">
    <property type="entry name" value="Peptidase S8/S53 domain"/>
    <property type="match status" value="1"/>
</dbReference>
<comment type="similarity">
    <text evidence="1 5 6">Belongs to the peptidase S8 family.</text>
</comment>
<evidence type="ECO:0000313" key="8">
    <source>
        <dbReference type="EMBL" id="GJD63077.1"/>
    </source>
</evidence>
<evidence type="ECO:0000256" key="2">
    <source>
        <dbReference type="ARBA" id="ARBA00022670"/>
    </source>
</evidence>
<dbReference type="PROSITE" id="PS51892">
    <property type="entry name" value="SUBTILASE"/>
    <property type="match status" value="1"/>
</dbReference>
<dbReference type="PANTHER" id="PTHR43806:SF11">
    <property type="entry name" value="CEREVISIN-RELATED"/>
    <property type="match status" value="1"/>
</dbReference>
<dbReference type="InterPro" id="IPR050131">
    <property type="entry name" value="Peptidase_S8_subtilisin-like"/>
</dbReference>
<dbReference type="Proteomes" id="UP001055286">
    <property type="component" value="Unassembled WGS sequence"/>
</dbReference>
<feature type="active site" description="Charge relay system" evidence="5">
    <location>
        <position position="387"/>
    </location>
</feature>
<dbReference type="SUPFAM" id="SSF52743">
    <property type="entry name" value="Subtilisin-like"/>
    <property type="match status" value="1"/>
</dbReference>
<dbReference type="GO" id="GO:0006508">
    <property type="term" value="P:proteolysis"/>
    <property type="evidence" value="ECO:0007669"/>
    <property type="project" value="UniProtKB-KW"/>
</dbReference>
<evidence type="ECO:0000256" key="5">
    <source>
        <dbReference type="PROSITE-ProRule" id="PRU01240"/>
    </source>
</evidence>
<protein>
    <recommendedName>
        <fullName evidence="7">Peptidase S8/S53 domain-containing protein</fullName>
    </recommendedName>
</protein>
<organism evidence="8 9">
    <name type="scientific">Methylobacterium frigidaeris</name>
    <dbReference type="NCBI Taxonomy" id="2038277"/>
    <lineage>
        <taxon>Bacteria</taxon>
        <taxon>Pseudomonadati</taxon>
        <taxon>Pseudomonadota</taxon>
        <taxon>Alphaproteobacteria</taxon>
        <taxon>Hyphomicrobiales</taxon>
        <taxon>Methylobacteriaceae</taxon>
        <taxon>Methylobacterium</taxon>
    </lineage>
</organism>
<reference evidence="8" key="1">
    <citation type="journal article" date="2016" name="Front. Microbiol.">
        <title>Genome Sequence of the Piezophilic, Mesophilic Sulfate-Reducing Bacterium Desulfovibrio indicus J2T.</title>
        <authorList>
            <person name="Cao J."/>
            <person name="Maignien L."/>
            <person name="Shao Z."/>
            <person name="Alain K."/>
            <person name="Jebbar M."/>
        </authorList>
    </citation>
    <scope>NUCLEOTIDE SEQUENCE</scope>
    <source>
        <strain evidence="8">JCM 32048</strain>
    </source>
</reference>
<dbReference type="PROSITE" id="PS00136">
    <property type="entry name" value="SUBTILASE_ASP"/>
    <property type="match status" value="1"/>
</dbReference>
<dbReference type="InterPro" id="IPR023827">
    <property type="entry name" value="Peptidase_S8_Asp-AS"/>
</dbReference>
<dbReference type="Pfam" id="PF00082">
    <property type="entry name" value="Peptidase_S8"/>
    <property type="match status" value="1"/>
</dbReference>
<dbReference type="InterPro" id="IPR036852">
    <property type="entry name" value="Peptidase_S8/S53_dom_sf"/>
</dbReference>
<proteinExistence type="inferred from homology"/>